<proteinExistence type="predicted"/>
<keyword evidence="8" id="KW-1185">Reference proteome</keyword>
<keyword evidence="1" id="KW-0808">Transferase</keyword>
<evidence type="ECO:0000259" key="4">
    <source>
        <dbReference type="PROSITE" id="PS51934"/>
    </source>
</evidence>
<sequence length="175" mass="19328">METLTFDWLAASPQAAGAACSIAIGAHLVTERDGYVHHGIYAGAGQVIHYGGFDRSTRRRPVETIPLPGFAAGKGLRVQAHADAVYVGTAVVERARSRLGEDRYQLLTNNCEHFCTWCVSGVGRSEQVRQCLRNPWLGIRTLLALTRGHLHAIRERVLRVRRYRQRSARASAVAP</sequence>
<name>A0A375H6D4_9BURK</name>
<dbReference type="GO" id="GO:0016410">
    <property type="term" value="F:N-acyltransferase activity"/>
    <property type="evidence" value="ECO:0007669"/>
    <property type="project" value="TreeGrafter"/>
</dbReference>
<organism evidence="6 7">
    <name type="scientific">Cupriavidus neocaledonicus</name>
    <dbReference type="NCBI Taxonomy" id="1040979"/>
    <lineage>
        <taxon>Bacteria</taxon>
        <taxon>Pseudomonadati</taxon>
        <taxon>Pseudomonadota</taxon>
        <taxon>Betaproteobacteria</taxon>
        <taxon>Burkholderiales</taxon>
        <taxon>Burkholderiaceae</taxon>
        <taxon>Cupriavidus</taxon>
    </lineage>
</organism>
<dbReference type="PROSITE" id="PS51934">
    <property type="entry name" value="LRAT"/>
    <property type="match status" value="1"/>
</dbReference>
<dbReference type="EMBL" id="LT984806">
    <property type="protein sequence ID" value="SPD46436.1"/>
    <property type="molecule type" value="Genomic_DNA"/>
</dbReference>
<dbReference type="Pfam" id="PF04970">
    <property type="entry name" value="LRAT"/>
    <property type="match status" value="1"/>
</dbReference>
<evidence type="ECO:0000256" key="3">
    <source>
        <dbReference type="ARBA" id="ARBA00023098"/>
    </source>
</evidence>
<dbReference type="InterPro" id="IPR007053">
    <property type="entry name" value="LRAT_dom"/>
</dbReference>
<dbReference type="Gene3D" id="3.90.1720.10">
    <property type="entry name" value="endopeptidase domain like (from Nostoc punctiforme)"/>
    <property type="match status" value="1"/>
</dbReference>
<dbReference type="EMBL" id="OFTC01000003">
    <property type="protein sequence ID" value="SOZ34608.1"/>
    <property type="molecule type" value="Genomic_DNA"/>
</dbReference>
<evidence type="ECO:0000313" key="5">
    <source>
        <dbReference type="EMBL" id="SOZ34608.1"/>
    </source>
</evidence>
<dbReference type="GO" id="GO:0004623">
    <property type="term" value="F:phospholipase A2 activity"/>
    <property type="evidence" value="ECO:0007669"/>
    <property type="project" value="TreeGrafter"/>
</dbReference>
<dbReference type="Proteomes" id="UP000256710">
    <property type="component" value="Unassembled WGS sequence"/>
</dbReference>
<dbReference type="InterPro" id="IPR051496">
    <property type="entry name" value="H-rev107_PLA/AT"/>
</dbReference>
<dbReference type="RefSeq" id="WP_018005853.1">
    <property type="nucleotide sequence ID" value="NZ_AQUR01000093.1"/>
</dbReference>
<dbReference type="GO" id="GO:0070292">
    <property type="term" value="P:N-acylphosphatidylethanolamine metabolic process"/>
    <property type="evidence" value="ECO:0007669"/>
    <property type="project" value="TreeGrafter"/>
</dbReference>
<reference evidence="7 8" key="1">
    <citation type="submission" date="2018-01" db="EMBL/GenBank/DDBJ databases">
        <authorList>
            <person name="Clerissi C."/>
        </authorList>
    </citation>
    <scope>NUCLEOTIDE SEQUENCE [LARGE SCALE GENOMIC DNA]</scope>
    <source>
        <strain evidence="5">Cupriavidus taiwanensis STM 6082</strain>
        <strain evidence="6">Cupriavidus taiwanensis STM 6160</strain>
    </source>
</reference>
<evidence type="ECO:0000256" key="2">
    <source>
        <dbReference type="ARBA" id="ARBA00022801"/>
    </source>
</evidence>
<keyword evidence="3" id="KW-0443">Lipid metabolism</keyword>
<dbReference type="PANTHER" id="PTHR13943:SF77">
    <property type="entry name" value="LRAT DOMAIN-CONTAINING PROTEIN"/>
    <property type="match status" value="1"/>
</dbReference>
<dbReference type="GO" id="GO:0005737">
    <property type="term" value="C:cytoplasm"/>
    <property type="evidence" value="ECO:0007669"/>
    <property type="project" value="TreeGrafter"/>
</dbReference>
<dbReference type="Proteomes" id="UP000255168">
    <property type="component" value="Chromosome I"/>
</dbReference>
<dbReference type="PANTHER" id="PTHR13943">
    <property type="entry name" value="HRAS-LIKE SUPPRESSOR - RELATED"/>
    <property type="match status" value="1"/>
</dbReference>
<dbReference type="GO" id="GO:0008970">
    <property type="term" value="F:phospholipase A1 activity"/>
    <property type="evidence" value="ECO:0007669"/>
    <property type="project" value="TreeGrafter"/>
</dbReference>
<gene>
    <name evidence="5" type="ORF">CBM2605_A110012</name>
    <name evidence="6" type="ORF">CBM2607_11373</name>
</gene>
<evidence type="ECO:0000256" key="1">
    <source>
        <dbReference type="ARBA" id="ARBA00022679"/>
    </source>
</evidence>
<evidence type="ECO:0000313" key="7">
    <source>
        <dbReference type="Proteomes" id="UP000255168"/>
    </source>
</evidence>
<keyword evidence="2 6" id="KW-0378">Hydrolase</keyword>
<dbReference type="AlphaFoldDB" id="A0A375H6D4"/>
<accession>A0A375H6D4</accession>
<feature type="domain" description="LRAT" evidence="4">
    <location>
        <begin position="27"/>
        <end position="127"/>
    </location>
</feature>
<protein>
    <submittedName>
        <fullName evidence="6">Hydrolase</fullName>
    </submittedName>
</protein>
<evidence type="ECO:0000313" key="6">
    <source>
        <dbReference type="EMBL" id="SPD46436.1"/>
    </source>
</evidence>
<evidence type="ECO:0000313" key="8">
    <source>
        <dbReference type="Proteomes" id="UP000256710"/>
    </source>
</evidence>